<dbReference type="Proteomes" id="UP000604383">
    <property type="component" value="Unassembled WGS sequence"/>
</dbReference>
<comment type="catalytic activity">
    <reaction evidence="14 15">
        <text>2'-deoxyribonucleotide-(2'-deoxyribose 5'-phosphate)-2'-deoxyribonucleotide-DNA = a 3'-end 2'-deoxyribonucleotide-(2,3-dehydro-2,3-deoxyribose 5'-phosphate)-DNA + a 5'-end 5'-phospho-2'-deoxyribonucleoside-DNA + H(+)</text>
        <dbReference type="Rhea" id="RHEA:66592"/>
        <dbReference type="Rhea" id="RHEA-COMP:13180"/>
        <dbReference type="Rhea" id="RHEA-COMP:16897"/>
        <dbReference type="Rhea" id="RHEA-COMP:17067"/>
        <dbReference type="ChEBI" id="CHEBI:15378"/>
        <dbReference type="ChEBI" id="CHEBI:136412"/>
        <dbReference type="ChEBI" id="CHEBI:157695"/>
        <dbReference type="ChEBI" id="CHEBI:167181"/>
        <dbReference type="EC" id="4.2.99.18"/>
    </reaction>
</comment>
<keyword evidence="6 15" id="KW-0863">Zinc-finger</keyword>
<dbReference type="GO" id="GO:0003684">
    <property type="term" value="F:damaged DNA binding"/>
    <property type="evidence" value="ECO:0007669"/>
    <property type="project" value="InterPro"/>
</dbReference>
<feature type="active site" description="Proton donor" evidence="15">
    <location>
        <position position="3"/>
    </location>
</feature>
<evidence type="ECO:0000256" key="11">
    <source>
        <dbReference type="ARBA" id="ARBA00023239"/>
    </source>
</evidence>
<dbReference type="RefSeq" id="WP_002608647.1">
    <property type="nucleotide sequence ID" value="NZ_AP025565.1"/>
</dbReference>
<feature type="binding site" evidence="15">
    <location>
        <position position="111"/>
    </location>
    <ligand>
        <name>DNA</name>
        <dbReference type="ChEBI" id="CHEBI:16991"/>
    </ligand>
</feature>
<dbReference type="InterPro" id="IPR010663">
    <property type="entry name" value="Znf_FPG/IleRS"/>
</dbReference>
<evidence type="ECO:0000256" key="4">
    <source>
        <dbReference type="ARBA" id="ARBA00022723"/>
    </source>
</evidence>
<dbReference type="Proteomes" id="UP000030008">
    <property type="component" value="Unassembled WGS sequence"/>
</dbReference>
<comment type="cofactor">
    <cofactor evidence="15">
        <name>Zn(2+)</name>
        <dbReference type="ChEBI" id="CHEBI:29105"/>
    </cofactor>
    <text evidence="15">Binds 1 zinc ion per subunit.</text>
</comment>
<dbReference type="InterPro" id="IPR010979">
    <property type="entry name" value="Ribosomal_uS13-like_H2TH"/>
</dbReference>
<proteinExistence type="inferred from homology"/>
<evidence type="ECO:0000259" key="17">
    <source>
        <dbReference type="PROSITE" id="PS51068"/>
    </source>
</evidence>
<dbReference type="GO" id="GO:0140078">
    <property type="term" value="F:class I DNA-(apurinic or apyrimidinic site) endonuclease activity"/>
    <property type="evidence" value="ECO:0007669"/>
    <property type="project" value="UniProtKB-EC"/>
</dbReference>
<dbReference type="GO" id="GO:0008270">
    <property type="term" value="F:zinc ion binding"/>
    <property type="evidence" value="ECO:0007669"/>
    <property type="project" value="UniProtKB-UniRule"/>
</dbReference>
<evidence type="ECO:0000256" key="12">
    <source>
        <dbReference type="ARBA" id="ARBA00023268"/>
    </source>
</evidence>
<keyword evidence="8 15" id="KW-0862">Zinc</keyword>
<evidence type="ECO:0000256" key="13">
    <source>
        <dbReference type="ARBA" id="ARBA00023295"/>
    </source>
</evidence>
<sequence>MPELPEVETVVRTLEHQLDRVMITGCEVFWNNIIGYPDAATFCRDIVGKTIQGYYRHGKYMRFDLGDMEWICHMRMEGKFYVQQPQEPYDKHVHVILQLSDGRQLRYHDTRKFGKMYLYEKRADVSSYPCFKNIGYDAFDERITAEWMYHTLHKKKTALKAVLLDQRYIAGIGNIYADEICFAMHMHPETMINHLRKKDFEELIYHIRRILNGAIRAGGTTIRSYTSQLGVDGRFQLKLKVHAKKGEACPVCGTTIKKIVVATRGTCFCPTCQRRR</sequence>
<evidence type="ECO:0000256" key="1">
    <source>
        <dbReference type="ARBA" id="ARBA00001668"/>
    </source>
</evidence>
<dbReference type="NCBIfam" id="NF002211">
    <property type="entry name" value="PRK01103.1"/>
    <property type="match status" value="1"/>
</dbReference>
<organism evidence="18 22">
    <name type="scientific">Clostridium innocuum</name>
    <dbReference type="NCBI Taxonomy" id="1522"/>
    <lineage>
        <taxon>Bacteria</taxon>
        <taxon>Bacillati</taxon>
        <taxon>Bacillota</taxon>
        <taxon>Clostridia</taxon>
        <taxon>Eubacteriales</taxon>
        <taxon>Clostridiaceae</taxon>
        <taxon>Clostridium</taxon>
    </lineage>
</organism>
<dbReference type="Pfam" id="PF01149">
    <property type="entry name" value="Fapy_DNA_glyco"/>
    <property type="match status" value="1"/>
</dbReference>
<feature type="domain" description="Formamidopyrimidine-DNA glycosylase catalytic" evidence="17">
    <location>
        <begin position="2"/>
        <end position="114"/>
    </location>
</feature>
<dbReference type="InterPro" id="IPR012319">
    <property type="entry name" value="FPG_cat"/>
</dbReference>
<reference evidence="19" key="4">
    <citation type="journal article" date="2022" name="Clin. Infect. Dis.">
        <title>Association between Clostridium innocuum and antibiotic-associated diarrhea in adults and children: A cross-sectional study and comparative genomics analysis.</title>
        <authorList>
            <person name="Cherny K.E."/>
            <person name="Muscat E.B."/>
            <person name="Balaji A."/>
            <person name="Mukherjee J."/>
            <person name="Ozer E.A."/>
            <person name="Angarone M.P."/>
            <person name="Hauser A.R."/>
            <person name="Sichel J.S."/>
            <person name="Amponsah E."/>
            <person name="Kociolek L.K."/>
        </authorList>
    </citation>
    <scope>NUCLEOTIDE SEQUENCE</scope>
    <source>
        <strain evidence="19">NU1-AC-029v</strain>
    </source>
</reference>
<evidence type="ECO:0000313" key="18">
    <source>
        <dbReference type="EMBL" id="KGJ53350.1"/>
    </source>
</evidence>
<evidence type="ECO:0000313" key="22">
    <source>
        <dbReference type="Proteomes" id="UP000030008"/>
    </source>
</evidence>
<accession>A0A099I6L2</accession>
<dbReference type="EMBL" id="WWTN01000045">
    <property type="protein sequence ID" value="MZH57857.1"/>
    <property type="molecule type" value="Genomic_DNA"/>
</dbReference>
<dbReference type="EMBL" id="CP048838">
    <property type="protein sequence ID" value="QJA03040.1"/>
    <property type="molecule type" value="Genomic_DNA"/>
</dbReference>
<dbReference type="PANTHER" id="PTHR22993:SF9">
    <property type="entry name" value="FORMAMIDOPYRIMIDINE-DNA GLYCOSYLASE"/>
    <property type="match status" value="1"/>
</dbReference>
<dbReference type="AlphaFoldDB" id="A0A099I6L2"/>
<feature type="binding site" evidence="15">
    <location>
        <position position="155"/>
    </location>
    <ligand>
        <name>DNA</name>
        <dbReference type="ChEBI" id="CHEBI:16991"/>
    </ligand>
</feature>
<feature type="active site" description="Schiff-base intermediate with DNA" evidence="15">
    <location>
        <position position="2"/>
    </location>
</feature>
<dbReference type="Gene3D" id="1.10.8.50">
    <property type="match status" value="1"/>
</dbReference>
<keyword evidence="4 15" id="KW-0479">Metal-binding</keyword>
<dbReference type="EC" id="4.2.99.18" evidence="15"/>
<dbReference type="SMART" id="SM00898">
    <property type="entry name" value="Fapy_DNA_glyco"/>
    <property type="match status" value="1"/>
</dbReference>
<comment type="function">
    <text evidence="15">Involved in base excision repair of DNA damaged by oxidation or by mutagenic agents. Acts as DNA glycosylase that recognizes and removes damaged bases. Has a preference for oxidized purines, such as 7,8-dihydro-8-oxoguanine (8-oxoG). Has AP (apurinic/apyrimidinic) lyase activity and introduces nicks in the DNA strand. Cleaves the DNA backbone by beta-delta elimination to generate a single-strand break at the site of the removed base with both 3'- and 5'-phosphates.</text>
</comment>
<dbReference type="GO" id="GO:0006284">
    <property type="term" value="P:base-excision repair"/>
    <property type="evidence" value="ECO:0007669"/>
    <property type="project" value="InterPro"/>
</dbReference>
<name>A0A099I6L2_CLOIN</name>
<evidence type="ECO:0000256" key="10">
    <source>
        <dbReference type="ARBA" id="ARBA00023204"/>
    </source>
</evidence>
<dbReference type="SUPFAM" id="SSF81624">
    <property type="entry name" value="N-terminal domain of MutM-like DNA repair proteins"/>
    <property type="match status" value="1"/>
</dbReference>
<keyword evidence="5 15" id="KW-0227">DNA damage</keyword>
<dbReference type="InterPro" id="IPR015886">
    <property type="entry name" value="H2TH_FPG"/>
</dbReference>
<dbReference type="Proteomes" id="UP000503330">
    <property type="component" value="Chromosome"/>
</dbReference>
<dbReference type="Proteomes" id="UP001203972">
    <property type="component" value="Unassembled WGS sequence"/>
</dbReference>
<keyword evidence="9 15" id="KW-0238">DNA-binding</keyword>
<evidence type="ECO:0000256" key="6">
    <source>
        <dbReference type="ARBA" id="ARBA00022771"/>
    </source>
</evidence>
<dbReference type="InterPro" id="IPR000214">
    <property type="entry name" value="Znf_DNA_glyclase/AP_lyase"/>
</dbReference>
<dbReference type="Gene3D" id="3.20.190.10">
    <property type="entry name" value="MutM-like, N-terminal"/>
    <property type="match status" value="1"/>
</dbReference>
<evidence type="ECO:0000259" key="16">
    <source>
        <dbReference type="PROSITE" id="PS51066"/>
    </source>
</evidence>
<dbReference type="InterPro" id="IPR015887">
    <property type="entry name" value="DNA_glyclase_Znf_dom_DNA_BS"/>
</dbReference>
<reference evidence="20" key="2">
    <citation type="journal article" date="2019" name="Nat. Med.">
        <title>A library of human gut bacterial isolates paired with longitudinal multiomics data enables mechanistic microbiome research.</title>
        <authorList>
            <person name="Poyet M."/>
            <person name="Groussin M."/>
            <person name="Gibbons S.M."/>
            <person name="Avila-Pacheco J."/>
            <person name="Jiang X."/>
            <person name="Kearney S.M."/>
            <person name="Perrotta A.R."/>
            <person name="Berdy B."/>
            <person name="Zhao S."/>
            <person name="Lieberman T.D."/>
            <person name="Swanson P.K."/>
            <person name="Smith M."/>
            <person name="Roesemann S."/>
            <person name="Alexander J.E."/>
            <person name="Rich S.A."/>
            <person name="Livny J."/>
            <person name="Vlamakis H."/>
            <person name="Clish C."/>
            <person name="Bullock K."/>
            <person name="Deik A."/>
            <person name="Scott J."/>
            <person name="Pierce K.A."/>
            <person name="Xavier R.J."/>
            <person name="Alm E.J."/>
        </authorList>
    </citation>
    <scope>NUCLEOTIDE SEQUENCE</scope>
    <source>
        <strain evidence="20">BIOML-A12</strain>
    </source>
</reference>
<dbReference type="EMBL" id="JAKTMA010000001">
    <property type="protein sequence ID" value="MCR0231157.1"/>
    <property type="molecule type" value="Genomic_DNA"/>
</dbReference>
<evidence type="ECO:0000256" key="14">
    <source>
        <dbReference type="ARBA" id="ARBA00044632"/>
    </source>
</evidence>
<dbReference type="SUPFAM" id="SSF57716">
    <property type="entry name" value="Glucocorticoid receptor-like (DNA-binding domain)"/>
    <property type="match status" value="1"/>
</dbReference>
<evidence type="ECO:0000256" key="15">
    <source>
        <dbReference type="HAMAP-Rule" id="MF_00103"/>
    </source>
</evidence>
<dbReference type="HAMAP" id="MF_00103">
    <property type="entry name" value="Fapy_DNA_glycosyl"/>
    <property type="match status" value="1"/>
</dbReference>
<evidence type="ECO:0000256" key="8">
    <source>
        <dbReference type="ARBA" id="ARBA00022833"/>
    </source>
</evidence>
<comment type="catalytic activity">
    <reaction evidence="1 15">
        <text>Hydrolysis of DNA containing ring-opened 7-methylguanine residues, releasing 2,6-diamino-4-hydroxy-5-(N-methyl)formamidopyrimidine.</text>
        <dbReference type="EC" id="3.2.2.23"/>
    </reaction>
</comment>
<dbReference type="SUPFAM" id="SSF46946">
    <property type="entry name" value="S13-like H2TH domain"/>
    <property type="match status" value="1"/>
</dbReference>
<evidence type="ECO:0000256" key="3">
    <source>
        <dbReference type="ARBA" id="ARBA00011245"/>
    </source>
</evidence>
<dbReference type="EC" id="3.2.2.23" evidence="15"/>
<evidence type="ECO:0000256" key="2">
    <source>
        <dbReference type="ARBA" id="ARBA00009409"/>
    </source>
</evidence>
<dbReference type="PROSITE" id="PS01242">
    <property type="entry name" value="ZF_FPG_1"/>
    <property type="match status" value="1"/>
</dbReference>
<protein>
    <recommendedName>
        <fullName evidence="15">Formamidopyrimidine-DNA glycosylase</fullName>
        <shortName evidence="15">Fapy-DNA glycosylase</shortName>
        <ecNumber evidence="15">3.2.2.23</ecNumber>
    </recommendedName>
    <alternativeName>
        <fullName evidence="15">DNA-(apurinic or apyrimidinic site) lyase MutM</fullName>
        <shortName evidence="15">AP lyase MutM</shortName>
        <ecNumber evidence="15">4.2.99.18</ecNumber>
    </alternativeName>
</protein>
<reference evidence="21 23" key="3">
    <citation type="submission" date="2020-02" db="EMBL/GenBank/DDBJ databases">
        <authorList>
            <person name="Kociolek L.K."/>
            <person name="Ozer E.A."/>
        </authorList>
    </citation>
    <scope>NUCLEOTIDE SEQUENCE [LARGE SCALE GENOMIC DNA]</scope>
    <source>
        <strain evidence="21 23">ATCC 14501</strain>
    </source>
</reference>
<dbReference type="Pfam" id="PF06827">
    <property type="entry name" value="zf-FPG_IleRS"/>
    <property type="match status" value="1"/>
</dbReference>
<dbReference type="GeneID" id="61926184"/>
<keyword evidence="7 15" id="KW-0378">Hydrolase</keyword>
<dbReference type="GO" id="GO:0034039">
    <property type="term" value="F:8-oxo-7,8-dihydroguanine DNA N-glycosylase activity"/>
    <property type="evidence" value="ECO:0007669"/>
    <property type="project" value="TreeGrafter"/>
</dbReference>
<dbReference type="GO" id="GO:0003690">
    <property type="term" value="F:double-stranded DNA binding"/>
    <property type="evidence" value="ECO:0007669"/>
    <property type="project" value="UniProtKB-ARBA"/>
</dbReference>
<feature type="active site" description="Proton donor; for beta-elimination activity" evidence="15">
    <location>
        <position position="59"/>
    </location>
</feature>
<comment type="similarity">
    <text evidence="2 15">Belongs to the FPG family.</text>
</comment>
<dbReference type="PANTHER" id="PTHR22993">
    <property type="entry name" value="FORMAMIDOPYRIMIDINE-DNA GLYCOSYLASE"/>
    <property type="match status" value="1"/>
</dbReference>
<dbReference type="CDD" id="cd08966">
    <property type="entry name" value="EcFpg-like_N"/>
    <property type="match status" value="1"/>
</dbReference>
<keyword evidence="12 15" id="KW-0511">Multifunctional enzyme</keyword>
<keyword evidence="13 15" id="KW-0326">Glycosidase</keyword>
<dbReference type="NCBIfam" id="TIGR00577">
    <property type="entry name" value="fpg"/>
    <property type="match status" value="1"/>
</dbReference>
<reference evidence="18 22" key="1">
    <citation type="submission" date="2014-08" db="EMBL/GenBank/DDBJ databases">
        <title>Clostridium innocuum, an unnegligible vancomycin-resistant pathogen causing extra-intestinal infections.</title>
        <authorList>
            <person name="Feng Y."/>
            <person name="Chiu C.-H."/>
        </authorList>
    </citation>
    <scope>NUCLEOTIDE SEQUENCE [LARGE SCALE GENOMIC DNA]</scope>
    <source>
        <strain evidence="18 22">AN88</strain>
    </source>
</reference>
<evidence type="ECO:0000313" key="19">
    <source>
        <dbReference type="EMBL" id="MCR0231157.1"/>
    </source>
</evidence>
<gene>
    <name evidence="15 19" type="primary">mutM</name>
    <name evidence="15" type="synonym">fpg</name>
    <name evidence="18" type="ORF">CIAN88_09240</name>
    <name evidence="21" type="ORF">G4D54_11565</name>
    <name evidence="20" type="ORF">GT664_19385</name>
    <name evidence="19" type="ORF">MKC95_00030</name>
</gene>
<keyword evidence="10 15" id="KW-0234">DNA repair</keyword>
<evidence type="ECO:0000313" key="21">
    <source>
        <dbReference type="EMBL" id="QJA03040.1"/>
    </source>
</evidence>
<evidence type="ECO:0000313" key="23">
    <source>
        <dbReference type="Proteomes" id="UP000503330"/>
    </source>
</evidence>
<dbReference type="InterPro" id="IPR020629">
    <property type="entry name" value="FPG_Glyclase"/>
</dbReference>
<feature type="domain" description="FPG-type" evidence="16">
    <location>
        <begin position="240"/>
        <end position="274"/>
    </location>
</feature>
<feature type="active site" description="Proton donor; for delta-elimination activity" evidence="15">
    <location>
        <position position="264"/>
    </location>
</feature>
<comment type="subunit">
    <text evidence="3 15">Monomer.</text>
</comment>
<evidence type="ECO:0000256" key="7">
    <source>
        <dbReference type="ARBA" id="ARBA00022801"/>
    </source>
</evidence>
<dbReference type="PROSITE" id="PS51068">
    <property type="entry name" value="FPG_CAT"/>
    <property type="match status" value="1"/>
</dbReference>
<dbReference type="SMART" id="SM01232">
    <property type="entry name" value="H2TH"/>
    <property type="match status" value="1"/>
</dbReference>
<keyword evidence="11 15" id="KW-0456">Lyase</keyword>
<feature type="binding site" evidence="15">
    <location>
        <position position="92"/>
    </location>
    <ligand>
        <name>DNA</name>
        <dbReference type="ChEBI" id="CHEBI:16991"/>
    </ligand>
</feature>
<evidence type="ECO:0000313" key="20">
    <source>
        <dbReference type="EMBL" id="MZH57857.1"/>
    </source>
</evidence>
<dbReference type="EMBL" id="JQIF01000040">
    <property type="protein sequence ID" value="KGJ53350.1"/>
    <property type="molecule type" value="Genomic_DNA"/>
</dbReference>
<dbReference type="InterPro" id="IPR035937">
    <property type="entry name" value="FPG_N"/>
</dbReference>
<evidence type="ECO:0000256" key="9">
    <source>
        <dbReference type="ARBA" id="ARBA00023125"/>
    </source>
</evidence>
<dbReference type="FunFam" id="1.10.8.50:FF:000003">
    <property type="entry name" value="Formamidopyrimidine-DNA glycosylase"/>
    <property type="match status" value="1"/>
</dbReference>
<dbReference type="PROSITE" id="PS51066">
    <property type="entry name" value="ZF_FPG_2"/>
    <property type="match status" value="1"/>
</dbReference>
<dbReference type="Pfam" id="PF06831">
    <property type="entry name" value="H2TH"/>
    <property type="match status" value="1"/>
</dbReference>
<evidence type="ECO:0000256" key="5">
    <source>
        <dbReference type="ARBA" id="ARBA00022763"/>
    </source>
</evidence>